<dbReference type="SUPFAM" id="SSF52309">
    <property type="entry name" value="N-(deoxy)ribosyltransferase-like"/>
    <property type="match status" value="1"/>
</dbReference>
<dbReference type="AlphaFoldDB" id="A0A6I4YJJ2"/>
<dbReference type="RefSeq" id="WP_160979370.1">
    <property type="nucleotide sequence ID" value="NZ_WVHK01000035.1"/>
</dbReference>
<evidence type="ECO:0000313" key="1">
    <source>
        <dbReference type="EMBL" id="MXV20131.1"/>
    </source>
</evidence>
<accession>A0A6I4YJJ2</accession>
<organism evidence="1 2">
    <name type="scientific">Deinococcus xianganensis</name>
    <dbReference type="NCBI Taxonomy" id="1507289"/>
    <lineage>
        <taxon>Bacteria</taxon>
        <taxon>Thermotogati</taxon>
        <taxon>Deinococcota</taxon>
        <taxon>Deinococci</taxon>
        <taxon>Deinococcales</taxon>
        <taxon>Deinococcaceae</taxon>
        <taxon>Deinococcus</taxon>
    </lineage>
</organism>
<dbReference type="EMBL" id="WVHK01000035">
    <property type="protein sequence ID" value="MXV20131.1"/>
    <property type="molecule type" value="Genomic_DNA"/>
</dbReference>
<proteinExistence type="predicted"/>
<gene>
    <name evidence="1" type="ORF">GLX28_10825</name>
</gene>
<keyword evidence="2" id="KW-1185">Reference proteome</keyword>
<dbReference type="Proteomes" id="UP000430519">
    <property type="component" value="Unassembled WGS sequence"/>
</dbReference>
<sequence length="352" mass="39690">MTKRAFVIMPFGAKFDTVYQKIISPPLQEAGYQVDRADSLSDRSNIIKKIIKGMNRADIIIADLTDNNPNVFYELGICHAMNKKVIMITQNIDVMPFDLKQYVLESYTKDIDDVDKFHKSLQSLLQSISEDNIIFENPVSDFWSNNTTEDIIVSDSDRSGIEKIKEINHDDDEGILDARIKLDNSAEAIVEVTEKFPRIFTELTHQLISHSEQLEKASKAKSTVLMHRAVSAASETVSNFADQMALSNDTLEYQAKQFNFSLSKIKSLTSNISNDDLIASAHLDTSMNQAIENAKELKASIQSTKDMNISKLYNRASTKAIDQMSRIIAVMESIRDTVADQYRSTEVPEQVD</sequence>
<reference evidence="1 2" key="1">
    <citation type="submission" date="2019-11" db="EMBL/GenBank/DDBJ databases">
        <title>Genome sequence of Deinococcus xianganensis Y35, AI-2 producing algicidal bacterium, isolated from lake water.</title>
        <authorList>
            <person name="Li Y."/>
        </authorList>
    </citation>
    <scope>NUCLEOTIDE SEQUENCE [LARGE SCALE GENOMIC DNA]</scope>
    <source>
        <strain evidence="1 2">Y35</strain>
    </source>
</reference>
<comment type="caution">
    <text evidence="1">The sequence shown here is derived from an EMBL/GenBank/DDBJ whole genome shotgun (WGS) entry which is preliminary data.</text>
</comment>
<dbReference type="Gene3D" id="3.40.50.450">
    <property type="match status" value="1"/>
</dbReference>
<protein>
    <recommendedName>
        <fullName evidence="3">Nucleoside 2-deoxyribosyltransferase</fullName>
    </recommendedName>
</protein>
<evidence type="ECO:0008006" key="3">
    <source>
        <dbReference type="Google" id="ProtNLM"/>
    </source>
</evidence>
<evidence type="ECO:0000313" key="2">
    <source>
        <dbReference type="Proteomes" id="UP000430519"/>
    </source>
</evidence>
<name>A0A6I4YJJ2_9DEIO</name>